<feature type="domain" description="Death" evidence="3">
    <location>
        <begin position="412"/>
        <end position="462"/>
    </location>
</feature>
<sequence>MLHSNQENAHWHFVVVFFIALSSCYVFAESWCSAIENNYYNKTLNVCVLCKECRNGKARNFSEQYTGLKGGYGDEGCLPCRRPPPGYYIRVSGKHPAVFYLCMTNCTALFRRQQTPCGDFTDAVCGSCFAGYHDETNNVNLACTKMIRSTTTTVKSTLATTLKETGQRSNDSVITFDARTGAFADDKDFLSTTQLIVGLSCGGVSAAGCLAGVLLVCWKKRPQRKCEVIRAKEKRSELEQGLLADNHSECHTGLNNDERCSSPIQSTEAVYNQNESKEAMEEHSRSIQIVSRNHNADNHTDLTMDGDKRPTRTDPCRPELSMQSVFVTDCHNALPSYINHPLSRSTECTICKCRERRQCACKRLSKQYTNIKMLDLMGVIDIVARHICHDPKGFFQSLEVLNSKYYQTFVSIDRWELRAECYREMLKEWVHIKGDQAYVSDLIGALCEHNFHDICDVIANNFPDETHLKYKVYTETGLV</sequence>
<comment type="caution">
    <text evidence="4">The sequence shown here is derived from an EMBL/GenBank/DDBJ whole genome shotgun (WGS) entry which is preliminary data.</text>
</comment>
<reference evidence="4" key="2">
    <citation type="submission" date="2020-11" db="EMBL/GenBank/DDBJ databases">
        <authorList>
            <person name="McCartney M.A."/>
            <person name="Auch B."/>
            <person name="Kono T."/>
            <person name="Mallez S."/>
            <person name="Becker A."/>
            <person name="Gohl D.M."/>
            <person name="Silverstein K.A.T."/>
            <person name="Koren S."/>
            <person name="Bechman K.B."/>
            <person name="Herman A."/>
            <person name="Abrahante J.E."/>
            <person name="Garbe J."/>
        </authorList>
    </citation>
    <scope>NUCLEOTIDE SEQUENCE</scope>
    <source>
        <strain evidence="4">Duluth1</strain>
        <tissue evidence="4">Whole animal</tissue>
    </source>
</reference>
<accession>A0A9D4QKV8</accession>
<dbReference type="CDD" id="cd01670">
    <property type="entry name" value="Death"/>
    <property type="match status" value="1"/>
</dbReference>
<dbReference type="AlphaFoldDB" id="A0A9D4QKV8"/>
<evidence type="ECO:0000256" key="1">
    <source>
        <dbReference type="SAM" id="Phobius"/>
    </source>
</evidence>
<feature type="signal peptide" evidence="2">
    <location>
        <begin position="1"/>
        <end position="28"/>
    </location>
</feature>
<keyword evidence="2" id="KW-0732">Signal</keyword>
<keyword evidence="1" id="KW-0472">Membrane</keyword>
<evidence type="ECO:0000259" key="3">
    <source>
        <dbReference type="PROSITE" id="PS50017"/>
    </source>
</evidence>
<keyword evidence="1" id="KW-0812">Transmembrane</keyword>
<feature type="chain" id="PRO_5038538577" description="Death domain-containing protein" evidence="2">
    <location>
        <begin position="29"/>
        <end position="479"/>
    </location>
</feature>
<gene>
    <name evidence="4" type="ORF">DPMN_108143</name>
</gene>
<keyword evidence="1" id="KW-1133">Transmembrane helix</keyword>
<dbReference type="SUPFAM" id="SSF47986">
    <property type="entry name" value="DEATH domain"/>
    <property type="match status" value="1"/>
</dbReference>
<dbReference type="Proteomes" id="UP000828390">
    <property type="component" value="Unassembled WGS sequence"/>
</dbReference>
<organism evidence="4 5">
    <name type="scientific">Dreissena polymorpha</name>
    <name type="common">Zebra mussel</name>
    <name type="synonym">Mytilus polymorpha</name>
    <dbReference type="NCBI Taxonomy" id="45954"/>
    <lineage>
        <taxon>Eukaryota</taxon>
        <taxon>Metazoa</taxon>
        <taxon>Spiralia</taxon>
        <taxon>Lophotrochozoa</taxon>
        <taxon>Mollusca</taxon>
        <taxon>Bivalvia</taxon>
        <taxon>Autobranchia</taxon>
        <taxon>Heteroconchia</taxon>
        <taxon>Euheterodonta</taxon>
        <taxon>Imparidentia</taxon>
        <taxon>Neoheterodontei</taxon>
        <taxon>Myida</taxon>
        <taxon>Dreissenoidea</taxon>
        <taxon>Dreissenidae</taxon>
        <taxon>Dreissena</taxon>
    </lineage>
</organism>
<dbReference type="EMBL" id="JAIWYP010000004">
    <property type="protein sequence ID" value="KAH3834809.1"/>
    <property type="molecule type" value="Genomic_DNA"/>
</dbReference>
<evidence type="ECO:0000313" key="4">
    <source>
        <dbReference type="EMBL" id="KAH3834809.1"/>
    </source>
</evidence>
<protein>
    <recommendedName>
        <fullName evidence="3">Death domain-containing protein</fullName>
    </recommendedName>
</protein>
<reference evidence="4" key="1">
    <citation type="journal article" date="2019" name="bioRxiv">
        <title>The Genome of the Zebra Mussel, Dreissena polymorpha: A Resource for Invasive Species Research.</title>
        <authorList>
            <person name="McCartney M.A."/>
            <person name="Auch B."/>
            <person name="Kono T."/>
            <person name="Mallez S."/>
            <person name="Zhang Y."/>
            <person name="Obille A."/>
            <person name="Becker A."/>
            <person name="Abrahante J.E."/>
            <person name="Garbe J."/>
            <person name="Badalamenti J.P."/>
            <person name="Herman A."/>
            <person name="Mangelson H."/>
            <person name="Liachko I."/>
            <person name="Sullivan S."/>
            <person name="Sone E.D."/>
            <person name="Koren S."/>
            <person name="Silverstein K.A.T."/>
            <person name="Beckman K.B."/>
            <person name="Gohl D.M."/>
        </authorList>
    </citation>
    <scope>NUCLEOTIDE SEQUENCE</scope>
    <source>
        <strain evidence="4">Duluth1</strain>
        <tissue evidence="4">Whole animal</tissue>
    </source>
</reference>
<evidence type="ECO:0000313" key="5">
    <source>
        <dbReference type="Proteomes" id="UP000828390"/>
    </source>
</evidence>
<keyword evidence="5" id="KW-1185">Reference proteome</keyword>
<evidence type="ECO:0000256" key="2">
    <source>
        <dbReference type="SAM" id="SignalP"/>
    </source>
</evidence>
<dbReference type="InterPro" id="IPR000488">
    <property type="entry name" value="Death_dom"/>
</dbReference>
<dbReference type="Gene3D" id="1.10.533.10">
    <property type="entry name" value="Death Domain, Fas"/>
    <property type="match status" value="1"/>
</dbReference>
<dbReference type="InterPro" id="IPR011029">
    <property type="entry name" value="DEATH-like_dom_sf"/>
</dbReference>
<dbReference type="GO" id="GO:0007165">
    <property type="term" value="P:signal transduction"/>
    <property type="evidence" value="ECO:0007669"/>
    <property type="project" value="InterPro"/>
</dbReference>
<feature type="transmembrane region" description="Helical" evidence="1">
    <location>
        <begin position="195"/>
        <end position="218"/>
    </location>
</feature>
<proteinExistence type="predicted"/>
<name>A0A9D4QKV8_DREPO</name>
<dbReference type="PROSITE" id="PS50017">
    <property type="entry name" value="DEATH_DOMAIN"/>
    <property type="match status" value="1"/>
</dbReference>